<feature type="compositionally biased region" description="Low complexity" evidence="2">
    <location>
        <begin position="230"/>
        <end position="241"/>
    </location>
</feature>
<feature type="region of interest" description="Disordered" evidence="2">
    <location>
        <begin position="163"/>
        <end position="267"/>
    </location>
</feature>
<dbReference type="AlphaFoldDB" id="A0A812TWF3"/>
<dbReference type="PANTHER" id="PTHR48125">
    <property type="entry name" value="LP07818P1"/>
    <property type="match status" value="1"/>
</dbReference>
<dbReference type="OrthoDB" id="439855at2759"/>
<organism evidence="3 4">
    <name type="scientific">Symbiodinium natans</name>
    <dbReference type="NCBI Taxonomy" id="878477"/>
    <lineage>
        <taxon>Eukaryota</taxon>
        <taxon>Sar</taxon>
        <taxon>Alveolata</taxon>
        <taxon>Dinophyceae</taxon>
        <taxon>Suessiales</taxon>
        <taxon>Symbiodiniaceae</taxon>
        <taxon>Symbiodinium</taxon>
    </lineage>
</organism>
<dbReference type="CDD" id="cd22961">
    <property type="entry name" value="DD_TEX55-like"/>
    <property type="match status" value="1"/>
</dbReference>
<comment type="caution">
    <text evidence="3">The sequence shown here is derived from an EMBL/GenBank/DDBJ whole genome shotgun (WGS) entry which is preliminary data.</text>
</comment>
<proteinExistence type="predicted"/>
<sequence>MEVLVTDAFGLSDDVLVSIRYGTTRRQAPLESALSHPLKFPAQLEDLSEPLKIDVLQPIASTRLVLHPHEEHYGIGFEHAESVAMGLHVRASSGGDSGPAKELPLPNKDSAASAKDYLEQNGLLKYVQSLLHAVIQDKPNDPFAYMIEQLTAAKSKSEACARVLSRPTSAVPRSRPSSAMRPTSAAHIRPTPPQAQPLVEAPAPQEDPPALPARPSGQAAARVPEEEAAESSPVAPSPAAVPEKEATAQTREDNAESEEPSPMQRKHLEELDRSADLKLSLLKTAMDGCESGDLGVVLSAVGVDKSRNRIQALLEKSAETGELEAALKRTMETKDATDLDKLKGQLRDVLLDANESGQVSAVLEQISRLEEPQAASPGKESSELERLKVHLKTLLMDANESGRVLAILQEMSTEKVEEEAAQKVLEEISEMEQLKQRMKAALFDADSKKVLQALESTQRMTQPRESTDSGVPAASTRAPVLPAHAATNLVNAQAKMQEGVKNGLLEKGLEKVMQNPSQAPAEAAKDHLRKTMNETAEREGLLLKAESIALEELSEIKGRMKKVMMQAAETGTLAKELEQLLLSVPAAPATPAQPAGPVGSEKEALRSNVREIVQESLASGKLEEGLQQLAAQKASKPSNQSELQELGEKLRGVLEEASSSGKLEEALQLLQEEQQETIKAAPEDDLEAVRSNLCTVVEDAVDSGKLAAALDAVRKDGEAEKKPGKTKKCTKISLKDKFRRLLREALASGALATKVGLLKQPSKEPAPPQGEPPHEMEIMKAHLREALQHAAECGQLADALASARCLQEGADQRSADVEATAVKLRGVLAEAALCGRLEETLRALQKEEGVPTAAQPVQGSDESAPDAAPREAPASNEDPLSADEVAEQPPGLEKATSELESLRGRLRNILEVALEEGNLEQAVQVAVERQSPAHVREDAAGDEETMAGLQVEVDAIRREGRDLLQTVDRLFTDMQDLQQANLRLAQRLDLAARPQRQVGAGAIAAPLPHLALTEEQALAMLPQEGDLPGLQAQVGRMREESQTLRSTVDRLTREMEELKRINDDLAAKVDDASMPDP</sequence>
<accession>A0A812TWF3</accession>
<dbReference type="EMBL" id="CAJNDS010002602">
    <property type="protein sequence ID" value="CAE7540789.1"/>
    <property type="molecule type" value="Genomic_DNA"/>
</dbReference>
<protein>
    <submittedName>
        <fullName evidence="3">Uncharacterized protein</fullName>
    </submittedName>
</protein>
<evidence type="ECO:0000256" key="2">
    <source>
        <dbReference type="SAM" id="MobiDB-lite"/>
    </source>
</evidence>
<feature type="coiled-coil region" evidence="1">
    <location>
        <begin position="1034"/>
        <end position="1068"/>
    </location>
</feature>
<name>A0A812TWF3_9DINO</name>
<evidence type="ECO:0000313" key="3">
    <source>
        <dbReference type="EMBL" id="CAE7540789.1"/>
    </source>
</evidence>
<reference evidence="3" key="1">
    <citation type="submission" date="2021-02" db="EMBL/GenBank/DDBJ databases">
        <authorList>
            <person name="Dougan E. K."/>
            <person name="Rhodes N."/>
            <person name="Thang M."/>
            <person name="Chan C."/>
        </authorList>
    </citation>
    <scope>NUCLEOTIDE SEQUENCE</scope>
</reference>
<keyword evidence="1" id="KW-0175">Coiled coil</keyword>
<feature type="compositionally biased region" description="Basic and acidic residues" evidence="2">
    <location>
        <begin position="242"/>
        <end position="254"/>
    </location>
</feature>
<dbReference type="Proteomes" id="UP000604046">
    <property type="component" value="Unassembled WGS sequence"/>
</dbReference>
<gene>
    <name evidence="3" type="ORF">SNAT2548_LOCUS30327</name>
</gene>
<evidence type="ECO:0000313" key="4">
    <source>
        <dbReference type="Proteomes" id="UP000604046"/>
    </source>
</evidence>
<keyword evidence="4" id="KW-1185">Reference proteome</keyword>
<evidence type="ECO:0000256" key="1">
    <source>
        <dbReference type="SAM" id="Coils"/>
    </source>
</evidence>
<feature type="region of interest" description="Disordered" evidence="2">
    <location>
        <begin position="846"/>
        <end position="892"/>
    </location>
</feature>
<dbReference type="PANTHER" id="PTHR48125:SF12">
    <property type="entry name" value="AT HOOK TRANSCRIPTION FACTOR FAMILY-RELATED"/>
    <property type="match status" value="1"/>
</dbReference>